<dbReference type="InterPro" id="IPR003753">
    <property type="entry name" value="Exonuc_VII_L"/>
</dbReference>
<evidence type="ECO:0000313" key="10">
    <source>
        <dbReference type="EMBL" id="CDG39993.1"/>
    </source>
</evidence>
<evidence type="ECO:0000256" key="3">
    <source>
        <dbReference type="ARBA" id="ARBA00022801"/>
    </source>
</evidence>
<comment type="function">
    <text evidence="5">Bidirectionally degrades single-stranded DNA into large acid-insoluble oligonucleotides, which are then degraded further into small acid-soluble oligonucleotides.</text>
</comment>
<keyword evidence="4 5" id="KW-0269">Exonuclease</keyword>
<dbReference type="GO" id="GO:0006308">
    <property type="term" value="P:DNA catabolic process"/>
    <property type="evidence" value="ECO:0007669"/>
    <property type="project" value="UniProtKB-UniRule"/>
</dbReference>
<comment type="caution">
    <text evidence="10">The sequence shown here is derived from an EMBL/GenBank/DDBJ whole genome shotgun (WGS) entry which is preliminary data.</text>
</comment>
<comment type="subcellular location">
    <subcellularLocation>
        <location evidence="5 6">Cytoplasm</location>
    </subcellularLocation>
</comment>
<keyword evidence="1 5" id="KW-0963">Cytoplasm</keyword>
<evidence type="ECO:0000256" key="5">
    <source>
        <dbReference type="HAMAP-Rule" id="MF_00378"/>
    </source>
</evidence>
<gene>
    <name evidence="5" type="primary">xseA</name>
    <name evidence="10" type="ORF">ASAP_1948</name>
</gene>
<reference evidence="10 11" key="1">
    <citation type="journal article" date="2014" name="Genome Biol. Evol.">
        <title>Acetic acid bacteria genomes reveal functional traits for adaptation to life in insect guts.</title>
        <authorList>
            <person name="Chouaia B."/>
            <person name="Gaiarsa S."/>
            <person name="Crotti E."/>
            <person name="Comandatore F."/>
            <person name="Degli Esposti M."/>
            <person name="Ricci I."/>
            <person name="Alma A."/>
            <person name="Favia G."/>
            <person name="Bandi C."/>
            <person name="Daffonchio D."/>
        </authorList>
    </citation>
    <scope>NUCLEOTIDE SEQUENCE [LARGE SCALE GENOMIC DNA]</scope>
    <source>
        <strain evidence="10 11">SF2.1</strain>
    </source>
</reference>
<dbReference type="NCBIfam" id="TIGR00237">
    <property type="entry name" value="xseA"/>
    <property type="match status" value="1"/>
</dbReference>
<dbReference type="EC" id="3.1.11.6" evidence="5"/>
<comment type="subunit">
    <text evidence="5">Heterooligomer composed of large and small subunits.</text>
</comment>
<keyword evidence="3 5" id="KW-0378">Hydrolase</keyword>
<dbReference type="AlphaFoldDB" id="A0A060QH19"/>
<name>A0A060QH19_9PROT</name>
<dbReference type="InterPro" id="IPR020579">
    <property type="entry name" value="Exonuc_VII_lsu_C"/>
</dbReference>
<dbReference type="GO" id="GO:0005737">
    <property type="term" value="C:cytoplasm"/>
    <property type="evidence" value="ECO:0007669"/>
    <property type="project" value="UniProtKB-SubCell"/>
</dbReference>
<dbReference type="Pfam" id="PF02601">
    <property type="entry name" value="Exonuc_VII_L"/>
    <property type="match status" value="1"/>
</dbReference>
<evidence type="ECO:0000313" key="11">
    <source>
        <dbReference type="Proteomes" id="UP000027583"/>
    </source>
</evidence>
<evidence type="ECO:0000256" key="2">
    <source>
        <dbReference type="ARBA" id="ARBA00022722"/>
    </source>
</evidence>
<evidence type="ECO:0000256" key="6">
    <source>
        <dbReference type="RuleBase" id="RU004355"/>
    </source>
</evidence>
<dbReference type="GO" id="GO:0009318">
    <property type="term" value="C:exodeoxyribonuclease VII complex"/>
    <property type="evidence" value="ECO:0007669"/>
    <property type="project" value="UniProtKB-UniRule"/>
</dbReference>
<accession>A0A060QH19</accession>
<dbReference type="PANTHER" id="PTHR30008:SF0">
    <property type="entry name" value="EXODEOXYRIBONUCLEASE 7 LARGE SUBUNIT"/>
    <property type="match status" value="1"/>
</dbReference>
<dbReference type="GO" id="GO:0003676">
    <property type="term" value="F:nucleic acid binding"/>
    <property type="evidence" value="ECO:0007669"/>
    <property type="project" value="InterPro"/>
</dbReference>
<reference evidence="10 11" key="2">
    <citation type="journal article" date="2014" name="PLoS ONE">
        <title>Evolution of mitochondria reconstructed from the energy metabolism of living bacteria.</title>
        <authorList>
            <person name="Degli Esposti M."/>
            <person name="Chouaia B."/>
            <person name="Comandatore F."/>
            <person name="Crotti E."/>
            <person name="Sassera D."/>
            <person name="Lievens P.M."/>
            <person name="Daffonchio D."/>
            <person name="Bandi C."/>
        </authorList>
    </citation>
    <scope>NUCLEOTIDE SEQUENCE [LARGE SCALE GENOMIC DNA]</scope>
    <source>
        <strain evidence="10 11">SF2.1</strain>
    </source>
</reference>
<organism evidence="10 11">
    <name type="scientific">Asaia bogorensis</name>
    <dbReference type="NCBI Taxonomy" id="91915"/>
    <lineage>
        <taxon>Bacteria</taxon>
        <taxon>Pseudomonadati</taxon>
        <taxon>Pseudomonadota</taxon>
        <taxon>Alphaproteobacteria</taxon>
        <taxon>Acetobacterales</taxon>
        <taxon>Acetobacteraceae</taxon>
        <taxon>Asaia</taxon>
    </lineage>
</organism>
<dbReference type="PANTHER" id="PTHR30008">
    <property type="entry name" value="EXODEOXYRIBONUCLEASE 7 LARGE SUBUNIT"/>
    <property type="match status" value="1"/>
</dbReference>
<feature type="domain" description="Exonuclease VII large subunit C-terminal" evidence="8">
    <location>
        <begin position="133"/>
        <end position="466"/>
    </location>
</feature>
<feature type="domain" description="OB-fold nucleic acid binding" evidence="9">
    <location>
        <begin position="17"/>
        <end position="109"/>
    </location>
</feature>
<comment type="similarity">
    <text evidence="5 6">Belongs to the XseA family.</text>
</comment>
<dbReference type="GO" id="GO:0008855">
    <property type="term" value="F:exodeoxyribonuclease VII activity"/>
    <property type="evidence" value="ECO:0007669"/>
    <property type="project" value="UniProtKB-UniRule"/>
</dbReference>
<dbReference type="CDD" id="cd04489">
    <property type="entry name" value="ExoVII_LU_OBF"/>
    <property type="match status" value="1"/>
</dbReference>
<dbReference type="Proteomes" id="UP000027583">
    <property type="component" value="Unassembled WGS sequence"/>
</dbReference>
<dbReference type="EMBL" id="CBLX010000013">
    <property type="protein sequence ID" value="CDG39993.1"/>
    <property type="molecule type" value="Genomic_DNA"/>
</dbReference>
<protein>
    <recommendedName>
        <fullName evidence="5">Exodeoxyribonuclease 7 large subunit</fullName>
        <ecNumber evidence="5">3.1.11.6</ecNumber>
    </recommendedName>
    <alternativeName>
        <fullName evidence="5">Exodeoxyribonuclease VII large subunit</fullName>
        <shortName evidence="5">Exonuclease VII large subunit</shortName>
    </alternativeName>
</protein>
<feature type="compositionally biased region" description="Basic and acidic residues" evidence="7">
    <location>
        <begin position="476"/>
        <end position="485"/>
    </location>
</feature>
<dbReference type="eggNOG" id="COG1570">
    <property type="taxonomic scope" value="Bacteria"/>
</dbReference>
<evidence type="ECO:0000256" key="7">
    <source>
        <dbReference type="SAM" id="MobiDB-lite"/>
    </source>
</evidence>
<dbReference type="InterPro" id="IPR025824">
    <property type="entry name" value="OB-fold_nuc-bd_dom"/>
</dbReference>
<evidence type="ECO:0000259" key="8">
    <source>
        <dbReference type="Pfam" id="PF02601"/>
    </source>
</evidence>
<evidence type="ECO:0000256" key="1">
    <source>
        <dbReference type="ARBA" id="ARBA00022490"/>
    </source>
</evidence>
<comment type="catalytic activity">
    <reaction evidence="5 6">
        <text>Exonucleolytic cleavage in either 5'- to 3'- or 3'- to 5'-direction to yield nucleoside 5'-phosphates.</text>
        <dbReference type="EC" id="3.1.11.6"/>
    </reaction>
</comment>
<evidence type="ECO:0000256" key="4">
    <source>
        <dbReference type="ARBA" id="ARBA00022839"/>
    </source>
</evidence>
<keyword evidence="2 5" id="KW-0540">Nuclease</keyword>
<proteinExistence type="inferred from homology"/>
<sequence>MLMSENDHSASGNVPEYSVSEISGAIKRTLEGSFGRVRVRGEITELKRYPSGHIYLSLKDQGGKISGVIWRGSVSRLGMVPENGVEVIAIGRVSAYGDRSSYQLVIDQMSFAGEGALLAKIEKLRQKLLAEGLFDSERKKPLPFLPRLIGLVTSSRGAVLHDILTTLSRRFPRPVLVWPVAVQGEGAAAQIAAAIEGFSSPTLPEALRPDLMIVARGGGSLEDLMAFNDESVLRAVAACPIPLISAVGHETDTTLIDFVSDQRAPTPTAAAEMAVPLRSEMVADLAHRGARLAGALSRQLQMARARHDQIVARLPDLPGLLETARFRLDERGQRLELALPMVASKARQRLMTLEGRMPSAAHFMGQKQARLGLASAALASGIRYRMQQERASFTHARLGTETVSARLGLDRAKLSGMVGRLEAVSPEAVLARGYALVQDAQGKPVTTASGRPRGGAITLRFADGTRQGRLDPLGTQKKEQGDLGL</sequence>
<feature type="region of interest" description="Disordered" evidence="7">
    <location>
        <begin position="465"/>
        <end position="485"/>
    </location>
</feature>
<dbReference type="Pfam" id="PF13742">
    <property type="entry name" value="tRNA_anti_2"/>
    <property type="match status" value="1"/>
</dbReference>
<dbReference type="HAMAP" id="MF_00378">
    <property type="entry name" value="Exonuc_7_L"/>
    <property type="match status" value="1"/>
</dbReference>
<evidence type="ECO:0000259" key="9">
    <source>
        <dbReference type="Pfam" id="PF13742"/>
    </source>
</evidence>